<feature type="region of interest" description="Disordered" evidence="4">
    <location>
        <begin position="479"/>
        <end position="515"/>
    </location>
</feature>
<keyword evidence="1 3" id="KW-0547">Nucleotide-binding</keyword>
<name>A0A1X2GYP9_9FUNG</name>
<protein>
    <recommendedName>
        <fullName evidence="5">PIPK domain-containing protein</fullName>
    </recommendedName>
</protein>
<accession>A0A1X2GYP9</accession>
<gene>
    <name evidence="6" type="ORF">DM01DRAFT_1403580</name>
</gene>
<evidence type="ECO:0000256" key="3">
    <source>
        <dbReference type="PROSITE-ProRule" id="PRU00781"/>
    </source>
</evidence>
<evidence type="ECO:0000256" key="4">
    <source>
        <dbReference type="SAM" id="MobiDB-lite"/>
    </source>
</evidence>
<dbReference type="PROSITE" id="PS51455">
    <property type="entry name" value="PIPK"/>
    <property type="match status" value="1"/>
</dbReference>
<evidence type="ECO:0000259" key="5">
    <source>
        <dbReference type="PROSITE" id="PS51455"/>
    </source>
</evidence>
<dbReference type="GO" id="GO:0046854">
    <property type="term" value="P:phosphatidylinositol phosphate biosynthetic process"/>
    <property type="evidence" value="ECO:0007669"/>
    <property type="project" value="TreeGrafter"/>
</dbReference>
<feature type="domain" description="PIPK" evidence="5">
    <location>
        <begin position="952"/>
        <end position="1280"/>
    </location>
</feature>
<evidence type="ECO:0000256" key="1">
    <source>
        <dbReference type="ARBA" id="ARBA00022741"/>
    </source>
</evidence>
<feature type="region of interest" description="Disordered" evidence="4">
    <location>
        <begin position="292"/>
        <end position="321"/>
    </location>
</feature>
<comment type="caution">
    <text evidence="6">The sequence shown here is derived from an EMBL/GenBank/DDBJ whole genome shotgun (WGS) entry which is preliminary data.</text>
</comment>
<feature type="region of interest" description="Disordered" evidence="4">
    <location>
        <begin position="852"/>
        <end position="893"/>
    </location>
</feature>
<sequence length="1302" mass="148373">MATVLARKPMPLLKSPVPIEQKPLPAITESWQLDDEAKVHLWKLTHNWLQDEHLQSRWATILYTVFMHILFHWMDDPSCIRLPSNSTVHRPISIQLFETGHASQSVYLPAVHHGEALYTLSDLPIKHVLGGTLRLYGVQPEFQIKLLDLVGSAIYTLYSLTVESKLLRDHQIPVLTHLPAYDIHPTWKQGSPWRRQLLGWITGKRDPPPAPLPGPSGAPLLLKQLKQRALGDKPPSTVNVTAPALVHPETALHPLFHQLRTRLEHASISSSPMCLFFAPSIVVLLDSEEERKKKDKRISAPPALASLPGPQHSSPDPTPTLRRKLTHLVRRSSSLLSLPPDIPNTISNYHRSESSASLRRMSAYNLLRASASTIIDTSKFGLDHLYLDTSSIDAFKHHQQITLHYTVHLIGCPDRPCLGPLLCSLKYFTFDDDERKSMDSFVDLPLQAVLVQWYEQRYQPCKTHIDQLNATCRLLTPPQKTPQLQHTDSSSSNSYSSASTQHSQSDTNKSTSPLASSPTSYCPDVHQQGCRQLFQDHVLCFSHGSQRIQASFTLMPVKDMVLPRHHNPSPLSSTTNLLCTWAQCVTCDARSPTTWVSWPTAQFSFGKYLELFFYSQRFASTPDVCQHTHGHDENSHSLTRCFGVLPSEEYELDEAMEIRFTLESIHVYALKGPPLQSVLSAQSSSTATSSTNCSARVSLATLTQWRQLEDQTLDGFFRQLRKHLTMLQEHGRLDKDNLQHWLATFDEKHTHLSRILAQQHTSLSLNDYRRQFAVATNELTNALSSWHQAQTWAAEQQEFLWMEGRPDYTIAKSGTHCFPGSAIIIRESEPTSIIAHTLNCMDYEDELAAEQGVGHDEDESLTPLKKDAMPPRPPAKSYATSTNTKSSHQDDKDLQVVDKYYSTIERKFIAPSLGTASETASFRTMVMETVRNNVSDMQQSRRLTRMRRKWHRMARFPEDVEPAKPDHHDTSLESILSDTTSEFQETFVQNAPQDTPMAISPHILHRFAHDNMEFTCTVYYAHDFEKVRRLCGVEQLMIESLSRCQSWSASGGKSKSQFYKTQGKSEAQHNNRMVVKEMVNAWNIAEKDAFLRFAPKYFQYIKETAQAPSILAKIFGFYSLQIRTLDDKRTLLDIDVLVMEQLFYGQTIERTFDFKGIPDRQLDEEKRQKHDATLWDGDWRQDYRMGYAVNGQSKAWMESAILRDTEFLATGNIMDYSLLVGVDPTSKELIIGIVDFIGAYTWYKKIESKSKSTIQRRREVTVLPPDLYRARFCKQVLDYFIPIPGKFDKIALESIQPSLWLK</sequence>
<dbReference type="CDD" id="cd17300">
    <property type="entry name" value="PIPKc_PIKfyve"/>
    <property type="match status" value="1"/>
</dbReference>
<dbReference type="Gene3D" id="3.30.800.10">
    <property type="entry name" value="Phosphatidylinositol Phosphate Kinase II Beta"/>
    <property type="match status" value="1"/>
</dbReference>
<dbReference type="SMART" id="SM00330">
    <property type="entry name" value="PIPKc"/>
    <property type="match status" value="1"/>
</dbReference>
<dbReference type="STRING" id="101127.A0A1X2GYP9"/>
<feature type="compositionally biased region" description="Low complexity" evidence="4">
    <location>
        <begin position="489"/>
        <end position="505"/>
    </location>
</feature>
<dbReference type="OrthoDB" id="158357at2759"/>
<organism evidence="6 7">
    <name type="scientific">Hesseltinella vesiculosa</name>
    <dbReference type="NCBI Taxonomy" id="101127"/>
    <lineage>
        <taxon>Eukaryota</taxon>
        <taxon>Fungi</taxon>
        <taxon>Fungi incertae sedis</taxon>
        <taxon>Mucoromycota</taxon>
        <taxon>Mucoromycotina</taxon>
        <taxon>Mucoromycetes</taxon>
        <taxon>Mucorales</taxon>
        <taxon>Cunninghamellaceae</taxon>
        <taxon>Hesseltinella</taxon>
    </lineage>
</organism>
<dbReference type="GO" id="GO:0010008">
    <property type="term" value="C:endosome membrane"/>
    <property type="evidence" value="ECO:0007669"/>
    <property type="project" value="TreeGrafter"/>
</dbReference>
<dbReference type="InterPro" id="IPR002498">
    <property type="entry name" value="PInositol-4-P-4/5-kinase_core"/>
</dbReference>
<dbReference type="EMBL" id="MCGT01000001">
    <property type="protein sequence ID" value="ORX63220.1"/>
    <property type="molecule type" value="Genomic_DNA"/>
</dbReference>
<keyword evidence="2 3" id="KW-0067">ATP-binding</keyword>
<proteinExistence type="predicted"/>
<dbReference type="GO" id="GO:0000285">
    <property type="term" value="F:1-phosphatidylinositol-3-phosphate 5-kinase activity"/>
    <property type="evidence" value="ECO:0007669"/>
    <property type="project" value="InterPro"/>
</dbReference>
<dbReference type="GO" id="GO:0005524">
    <property type="term" value="F:ATP binding"/>
    <property type="evidence" value="ECO:0007669"/>
    <property type="project" value="UniProtKB-UniRule"/>
</dbReference>
<feature type="compositionally biased region" description="Polar residues" evidence="4">
    <location>
        <begin position="506"/>
        <end position="515"/>
    </location>
</feature>
<dbReference type="InterPro" id="IPR027484">
    <property type="entry name" value="PInositol-4-P-5-kinase_N"/>
</dbReference>
<dbReference type="Pfam" id="PF01504">
    <property type="entry name" value="PIP5K"/>
    <property type="match status" value="2"/>
</dbReference>
<reference evidence="6 7" key="1">
    <citation type="submission" date="2016-07" db="EMBL/GenBank/DDBJ databases">
        <title>Pervasive Adenine N6-methylation of Active Genes in Fungi.</title>
        <authorList>
            <consortium name="DOE Joint Genome Institute"/>
            <person name="Mondo S.J."/>
            <person name="Dannebaum R.O."/>
            <person name="Kuo R.C."/>
            <person name="Labutti K."/>
            <person name="Haridas S."/>
            <person name="Kuo A."/>
            <person name="Salamov A."/>
            <person name="Ahrendt S.R."/>
            <person name="Lipzen A."/>
            <person name="Sullivan W."/>
            <person name="Andreopoulos W.B."/>
            <person name="Clum A."/>
            <person name="Lindquist E."/>
            <person name="Daum C."/>
            <person name="Ramamoorthy G.K."/>
            <person name="Gryganskyi A."/>
            <person name="Culley D."/>
            <person name="Magnuson J.K."/>
            <person name="James T.Y."/>
            <person name="O'Malley M.A."/>
            <person name="Stajich J.E."/>
            <person name="Spatafora J.W."/>
            <person name="Visel A."/>
            <person name="Grigoriev I.V."/>
        </authorList>
    </citation>
    <scope>NUCLEOTIDE SEQUENCE [LARGE SCALE GENOMIC DNA]</scope>
    <source>
        <strain evidence="6 7">NRRL 3301</strain>
    </source>
</reference>
<evidence type="ECO:0000256" key="2">
    <source>
        <dbReference type="ARBA" id="ARBA00022840"/>
    </source>
</evidence>
<feature type="compositionally biased region" description="Low complexity" evidence="4">
    <location>
        <begin position="299"/>
        <end position="308"/>
    </location>
</feature>
<dbReference type="InterPro" id="IPR044769">
    <property type="entry name" value="PIKfyve_PIPKc"/>
</dbReference>
<keyword evidence="7" id="KW-1185">Reference proteome</keyword>
<dbReference type="SUPFAM" id="SSF56104">
    <property type="entry name" value="SAICAR synthase-like"/>
    <property type="match status" value="1"/>
</dbReference>
<dbReference type="InterPro" id="IPR027483">
    <property type="entry name" value="PInositol-4-P-4/5-kinase_C_sf"/>
</dbReference>
<dbReference type="PANTHER" id="PTHR45748:SF7">
    <property type="entry name" value="1-PHOSPHATIDYLINOSITOL 3-PHOSPHATE 5-KINASE-RELATED"/>
    <property type="match status" value="1"/>
</dbReference>
<evidence type="ECO:0000313" key="6">
    <source>
        <dbReference type="EMBL" id="ORX63220.1"/>
    </source>
</evidence>
<dbReference type="Gene3D" id="3.30.810.10">
    <property type="entry name" value="2-Layer Sandwich"/>
    <property type="match status" value="1"/>
</dbReference>
<dbReference type="Proteomes" id="UP000242146">
    <property type="component" value="Unassembled WGS sequence"/>
</dbReference>
<evidence type="ECO:0000313" key="7">
    <source>
        <dbReference type="Proteomes" id="UP000242146"/>
    </source>
</evidence>
<keyword evidence="3" id="KW-0808">Transferase</keyword>
<keyword evidence="3" id="KW-0418">Kinase</keyword>
<dbReference type="PANTHER" id="PTHR45748">
    <property type="entry name" value="1-PHOSPHATIDYLINOSITOL 3-PHOSPHATE 5-KINASE-RELATED"/>
    <property type="match status" value="1"/>
</dbReference>